<dbReference type="RefSeq" id="WP_353865865.1">
    <property type="nucleotide sequence ID" value="NZ_CP088295.1"/>
</dbReference>
<dbReference type="InterPro" id="IPR029039">
    <property type="entry name" value="Flavoprotein-like_sf"/>
</dbReference>
<accession>A0ABY5PLW9</accession>
<keyword evidence="6" id="KW-1185">Reference proteome</keyword>
<dbReference type="InterPro" id="IPR005025">
    <property type="entry name" value="FMN_Rdtase-like_dom"/>
</dbReference>
<evidence type="ECO:0000256" key="1">
    <source>
        <dbReference type="ARBA" id="ARBA00022630"/>
    </source>
</evidence>
<feature type="domain" description="NADPH-dependent FMN reductase-like" evidence="4">
    <location>
        <begin position="7"/>
        <end position="148"/>
    </location>
</feature>
<protein>
    <submittedName>
        <fullName evidence="5">NAD(P)H-dependent oxidoreductase</fullName>
    </submittedName>
</protein>
<gene>
    <name evidence="5" type="ORF">LRS13_07745</name>
</gene>
<reference evidence="6" key="1">
    <citation type="submission" date="2021-11" db="EMBL/GenBank/DDBJ databases">
        <title>Cultivation dependent microbiological survey of springs from the worlds oldest radium mine currently devoted to the extraction of radon-saturated water.</title>
        <authorList>
            <person name="Kapinusova G."/>
            <person name="Smrhova T."/>
            <person name="Strejcek M."/>
            <person name="Suman J."/>
            <person name="Jani K."/>
            <person name="Pajer P."/>
            <person name="Uhlik O."/>
        </authorList>
    </citation>
    <scope>NUCLEOTIDE SEQUENCE [LARGE SCALE GENOMIC DNA]</scope>
    <source>
        <strain evidence="6">J379</strain>
    </source>
</reference>
<dbReference type="SUPFAM" id="SSF52218">
    <property type="entry name" value="Flavoproteins"/>
    <property type="match status" value="1"/>
</dbReference>
<evidence type="ECO:0000256" key="2">
    <source>
        <dbReference type="ARBA" id="ARBA00022643"/>
    </source>
</evidence>
<keyword evidence="1" id="KW-0285">Flavoprotein</keyword>
<evidence type="ECO:0000313" key="6">
    <source>
        <dbReference type="Proteomes" id="UP001058860"/>
    </source>
</evidence>
<dbReference type="EMBL" id="CP088295">
    <property type="protein sequence ID" value="UUY05405.1"/>
    <property type="molecule type" value="Genomic_DNA"/>
</dbReference>
<name>A0ABY5PLW9_9ACTN</name>
<dbReference type="Pfam" id="PF03358">
    <property type="entry name" value="FMN_red"/>
    <property type="match status" value="1"/>
</dbReference>
<organism evidence="5 6">
    <name type="scientific">Svornostia abyssi</name>
    <dbReference type="NCBI Taxonomy" id="2898438"/>
    <lineage>
        <taxon>Bacteria</taxon>
        <taxon>Bacillati</taxon>
        <taxon>Actinomycetota</taxon>
        <taxon>Thermoleophilia</taxon>
        <taxon>Solirubrobacterales</taxon>
        <taxon>Baekduiaceae</taxon>
        <taxon>Svornostia</taxon>
    </lineage>
</organism>
<evidence type="ECO:0000313" key="5">
    <source>
        <dbReference type="EMBL" id="UUY05405.1"/>
    </source>
</evidence>
<dbReference type="InterPro" id="IPR051814">
    <property type="entry name" value="NAD(P)H-dep_FMN_reductase"/>
</dbReference>
<keyword evidence="3" id="KW-0560">Oxidoreductase</keyword>
<keyword evidence="2" id="KW-0288">FMN</keyword>
<evidence type="ECO:0000259" key="4">
    <source>
        <dbReference type="Pfam" id="PF03358"/>
    </source>
</evidence>
<evidence type="ECO:0000256" key="3">
    <source>
        <dbReference type="ARBA" id="ARBA00023002"/>
    </source>
</evidence>
<proteinExistence type="predicted"/>
<dbReference type="PANTHER" id="PTHR43408:SF2">
    <property type="entry name" value="FMN REDUCTASE (NADPH)"/>
    <property type="match status" value="1"/>
</dbReference>
<dbReference type="PANTHER" id="PTHR43408">
    <property type="entry name" value="FMN REDUCTASE (NADPH)"/>
    <property type="match status" value="1"/>
</dbReference>
<dbReference type="Gene3D" id="3.40.50.360">
    <property type="match status" value="1"/>
</dbReference>
<sequence length="176" mass="18528">MNATAPTVLAVIGNPRLDSRTHRIARTVAAELRRALDVPATDLDEVDLAPLGPRVLDFDDSAVAREVERVLAADVLVVASPTYKATYSGLLKAFLDRVGTGALSGSAVPILLGGAPNHTLAIDTHFTPLLQELGAATPARGLFVLESALDAFEDTAAAWADRWAPWLAPRALNVAS</sequence>
<dbReference type="Proteomes" id="UP001058860">
    <property type="component" value="Chromosome"/>
</dbReference>